<dbReference type="EC" id="2.7.7.49" evidence="1"/>
<comment type="subcellular location">
    <subcellularLocation>
        <location evidence="1">Nucleus</location>
    </subcellularLocation>
    <subcellularLocation>
        <location evidence="1">Chromosome</location>
        <location evidence="1">Telomere</location>
    </subcellularLocation>
</comment>
<keyword evidence="1" id="KW-0460">Magnesium</keyword>
<dbReference type="PANTHER" id="PTHR12066">
    <property type="entry name" value="TELOMERASE REVERSE TRANSCRIPTASE"/>
    <property type="match status" value="1"/>
</dbReference>
<reference evidence="4" key="1">
    <citation type="submission" date="2023-07" db="EMBL/GenBank/DDBJ databases">
        <authorList>
            <person name="Stuckert A."/>
        </authorList>
    </citation>
    <scope>NUCLEOTIDE SEQUENCE</scope>
</reference>
<keyword evidence="1" id="KW-0779">Telomere</keyword>
<keyword evidence="2" id="KW-0472">Membrane</keyword>
<evidence type="ECO:0000256" key="1">
    <source>
        <dbReference type="RuleBase" id="RU365061"/>
    </source>
</evidence>
<keyword evidence="5" id="KW-1185">Reference proteome</keyword>
<dbReference type="SUPFAM" id="SSF46689">
    <property type="entry name" value="Homeodomain-like"/>
    <property type="match status" value="1"/>
</dbReference>
<evidence type="ECO:0000259" key="3">
    <source>
        <dbReference type="Pfam" id="PF01498"/>
    </source>
</evidence>
<comment type="similarity">
    <text evidence="1">Belongs to the reverse transcriptase family. Telomerase subfamily.</text>
</comment>
<dbReference type="PANTHER" id="PTHR12066:SF0">
    <property type="entry name" value="TELOMERASE REVERSE TRANSCRIPTASE"/>
    <property type="match status" value="1"/>
</dbReference>
<dbReference type="Proteomes" id="UP001176940">
    <property type="component" value="Unassembled WGS sequence"/>
</dbReference>
<dbReference type="EMBL" id="CAUEEQ010003258">
    <property type="protein sequence ID" value="CAJ0924756.1"/>
    <property type="molecule type" value="Genomic_DNA"/>
</dbReference>
<keyword evidence="1" id="KW-0695">RNA-directed DNA polymerase</keyword>
<keyword evidence="1" id="KW-0539">Nucleus</keyword>
<keyword evidence="1" id="KW-0548">Nucleotidyltransferase</keyword>
<dbReference type="InterPro" id="IPR003545">
    <property type="entry name" value="Telomerase_RT"/>
</dbReference>
<dbReference type="InterPro" id="IPR036388">
    <property type="entry name" value="WH-like_DNA-bd_sf"/>
</dbReference>
<accession>A0ABN9KUN1</accession>
<feature type="transmembrane region" description="Helical" evidence="2">
    <location>
        <begin position="21"/>
        <end position="46"/>
    </location>
</feature>
<proteinExistence type="inferred from homology"/>
<comment type="catalytic activity">
    <reaction evidence="1">
        <text>DNA(n) + a 2'-deoxyribonucleoside 5'-triphosphate = DNA(n+1) + diphosphate</text>
        <dbReference type="Rhea" id="RHEA:22508"/>
        <dbReference type="Rhea" id="RHEA-COMP:17339"/>
        <dbReference type="Rhea" id="RHEA-COMP:17340"/>
        <dbReference type="ChEBI" id="CHEBI:33019"/>
        <dbReference type="ChEBI" id="CHEBI:61560"/>
        <dbReference type="ChEBI" id="CHEBI:173112"/>
        <dbReference type="EC" id="2.7.7.49"/>
    </reaction>
</comment>
<gene>
    <name evidence="4" type="ORF">RIMI_LOCUS2344643</name>
</gene>
<organism evidence="4 5">
    <name type="scientific">Ranitomeya imitator</name>
    <name type="common">mimic poison frog</name>
    <dbReference type="NCBI Taxonomy" id="111125"/>
    <lineage>
        <taxon>Eukaryota</taxon>
        <taxon>Metazoa</taxon>
        <taxon>Chordata</taxon>
        <taxon>Craniata</taxon>
        <taxon>Vertebrata</taxon>
        <taxon>Euteleostomi</taxon>
        <taxon>Amphibia</taxon>
        <taxon>Batrachia</taxon>
        <taxon>Anura</taxon>
        <taxon>Neobatrachia</taxon>
        <taxon>Hyloidea</taxon>
        <taxon>Dendrobatidae</taxon>
        <taxon>Dendrobatinae</taxon>
        <taxon>Ranitomeya</taxon>
    </lineage>
</organism>
<comment type="caution">
    <text evidence="4">The sequence shown here is derived from an EMBL/GenBank/DDBJ whole genome shotgun (WGS) entry which is preliminary data.</text>
</comment>
<dbReference type="InterPro" id="IPR009057">
    <property type="entry name" value="Homeodomain-like_sf"/>
</dbReference>
<name>A0ABN9KUN1_9NEOB</name>
<keyword evidence="1" id="KW-0158">Chromosome</keyword>
<keyword evidence="1" id="KW-0808">Transferase</keyword>
<sequence length="364" mass="42257">MQLWLRIADYRERSRYQGYRCGYLGSAIAIRISSYYTYCTFGIAFWKWAYPFNLFLTKELMYTLCLMQTDIKEAYDTIPHSKLAEVIAQVINTDNEEVYCIRRYAIVWMDSQGRIRKTFKRHVSNLVDFLPNMKCFLTHFQEDNLVQNAIFVEQKSFCYNDKNHLLHKLQICIVLFNDGELKSRQDITIHSIWGKWLYGASYGAITFFKVAPFCFDDCFAHSWHSLDELQEVVTGNGFHFTGQSVKKIGKTLKVSPSAVAKTIKLYNKTGSHEDRPRKGRPRVTSASEDKFIRVTCLRNRRLTAAQIRDQVNATQSSSSRHISTTTVKRRLCAAGLRGKIAARKPLLRTGNKQKRLAWAKEHKE</sequence>
<dbReference type="InterPro" id="IPR002492">
    <property type="entry name" value="Transposase_Tc1-like"/>
</dbReference>
<evidence type="ECO:0000313" key="4">
    <source>
        <dbReference type="EMBL" id="CAJ0924756.1"/>
    </source>
</evidence>
<comment type="function">
    <text evidence="1">Telomerase is a ribonucleoprotein enzyme essential for the replication of chromosome termini in most eukaryotes. It elongates telomeres. It is a reverse transcriptase that adds simple sequence repeats to chromosome ends by copying a template sequence within the RNA component of the enzyme.</text>
</comment>
<feature type="domain" description="Transposase Tc1-like" evidence="3">
    <location>
        <begin position="296"/>
        <end position="363"/>
    </location>
</feature>
<dbReference type="Pfam" id="PF01498">
    <property type="entry name" value="HTH_Tnp_Tc3_2"/>
    <property type="match status" value="1"/>
</dbReference>
<keyword evidence="1" id="KW-0479">Metal-binding</keyword>
<dbReference type="Gene3D" id="1.10.10.10">
    <property type="entry name" value="Winged helix-like DNA-binding domain superfamily/Winged helix DNA-binding domain"/>
    <property type="match status" value="1"/>
</dbReference>
<keyword evidence="2" id="KW-0812">Transmembrane</keyword>
<protein>
    <recommendedName>
        <fullName evidence="1">Telomerase reverse transcriptase</fullName>
        <ecNumber evidence="1">2.7.7.49</ecNumber>
    </recommendedName>
    <alternativeName>
        <fullName evidence="1">Telomerase catalytic subunit</fullName>
    </alternativeName>
</protein>
<evidence type="ECO:0000313" key="5">
    <source>
        <dbReference type="Proteomes" id="UP001176940"/>
    </source>
</evidence>
<keyword evidence="2" id="KW-1133">Transmembrane helix</keyword>
<evidence type="ECO:0000256" key="2">
    <source>
        <dbReference type="SAM" id="Phobius"/>
    </source>
</evidence>